<dbReference type="AlphaFoldDB" id="A0A7D9HCE2"/>
<reference evidence="2" key="1">
    <citation type="submission" date="2020-04" db="EMBL/GenBank/DDBJ databases">
        <authorList>
            <person name="Alioto T."/>
            <person name="Alioto T."/>
            <person name="Gomez Garrido J."/>
        </authorList>
    </citation>
    <scope>NUCLEOTIDE SEQUENCE</scope>
    <source>
        <strain evidence="2">A484AB</strain>
    </source>
</reference>
<evidence type="ECO:0000313" key="2">
    <source>
        <dbReference type="EMBL" id="CAB3978452.1"/>
    </source>
</evidence>
<dbReference type="GO" id="GO:0003824">
    <property type="term" value="F:catalytic activity"/>
    <property type="evidence" value="ECO:0007669"/>
    <property type="project" value="InterPro"/>
</dbReference>
<dbReference type="Gene3D" id="3.60.10.10">
    <property type="entry name" value="Endonuclease/exonuclease/phosphatase"/>
    <property type="match status" value="1"/>
</dbReference>
<feature type="domain" description="Endonuclease/exonuclease/phosphatase" evidence="1">
    <location>
        <begin position="270"/>
        <end position="468"/>
    </location>
</feature>
<dbReference type="InterPro" id="IPR036691">
    <property type="entry name" value="Endo/exonu/phosph_ase_sf"/>
</dbReference>
<keyword evidence="3" id="KW-1185">Reference proteome</keyword>
<dbReference type="Proteomes" id="UP001152795">
    <property type="component" value="Unassembled WGS sequence"/>
</dbReference>
<accession>A0A7D9HCE2</accession>
<comment type="caution">
    <text evidence="2">The sequence shown here is derived from an EMBL/GenBank/DDBJ whole genome shotgun (WGS) entry which is preliminary data.</text>
</comment>
<gene>
    <name evidence="2" type="ORF">PACLA_8A069960</name>
</gene>
<sequence>MRLCDKEKREGKHTTTDLQKLKERCVQESNCPQEAPRLFIQNALVDKYNEQVYESFTDNRYTIKAQESVIGAASAELKEKIMRQIPYVPLRNSKQLAHKLKLAVGQRTEVATNVRTDDGLTNGANVGRKTRQENRTLYVRGVQSTWTPIKPVTTQFPVGRTKSAQVVRKQFPLRPASAKTVHRSQGDTQTQVVVNLNSNRSFPYIHYVALSRVTTIEGLYITDLCEDRKISVDQRVVKEMEILRTEQSLNLCFKPLYMLDQSDLKVCYLNARSLHKHIEDVRKDINYSSMDIVIFTETRFNSSDTDDIYNIDGYRLFRNDVSQGTGPGRPYGGTAVYSRVPLKEGYPYAHNVNGIEFTIIKTESNPHLNIIGVYRSPNIAISRLLSSLRSVLDEDSSAQNIIIGDFNVNWMVESDRQSLYNLMVVQNHYRQLITGFTTDNRTLIDHLYTNLFEEEIEAGILETYFSDHKAIWASLRT</sequence>
<dbReference type="OrthoDB" id="6098332at2759"/>
<dbReference type="PANTHER" id="PTHR47642:SF5">
    <property type="entry name" value="ATP-DEPENDENT DNA HELICASE"/>
    <property type="match status" value="1"/>
</dbReference>
<dbReference type="SUPFAM" id="SSF56219">
    <property type="entry name" value="DNase I-like"/>
    <property type="match status" value="1"/>
</dbReference>
<name>A0A7D9HCE2_PARCT</name>
<dbReference type="InterPro" id="IPR027417">
    <property type="entry name" value="P-loop_NTPase"/>
</dbReference>
<proteinExistence type="predicted"/>
<dbReference type="SUPFAM" id="SSF52540">
    <property type="entry name" value="P-loop containing nucleoside triphosphate hydrolases"/>
    <property type="match status" value="1"/>
</dbReference>
<dbReference type="EMBL" id="CACRXK020000114">
    <property type="protein sequence ID" value="CAB3978452.1"/>
    <property type="molecule type" value="Genomic_DNA"/>
</dbReference>
<dbReference type="PANTHER" id="PTHR47642">
    <property type="entry name" value="ATP-DEPENDENT DNA HELICASE"/>
    <property type="match status" value="1"/>
</dbReference>
<protein>
    <recommendedName>
        <fullName evidence="1">Endonuclease/exonuclease/phosphatase domain-containing protein</fullName>
    </recommendedName>
</protein>
<dbReference type="InterPro" id="IPR005135">
    <property type="entry name" value="Endo/exonuclease/phosphatase"/>
</dbReference>
<dbReference type="Pfam" id="PF03372">
    <property type="entry name" value="Exo_endo_phos"/>
    <property type="match status" value="1"/>
</dbReference>
<dbReference type="InterPro" id="IPR051055">
    <property type="entry name" value="PIF1_helicase"/>
</dbReference>
<organism evidence="2 3">
    <name type="scientific">Paramuricea clavata</name>
    <name type="common">Red gorgonian</name>
    <name type="synonym">Violescent sea-whip</name>
    <dbReference type="NCBI Taxonomy" id="317549"/>
    <lineage>
        <taxon>Eukaryota</taxon>
        <taxon>Metazoa</taxon>
        <taxon>Cnidaria</taxon>
        <taxon>Anthozoa</taxon>
        <taxon>Octocorallia</taxon>
        <taxon>Malacalcyonacea</taxon>
        <taxon>Plexauridae</taxon>
        <taxon>Paramuricea</taxon>
    </lineage>
</organism>
<evidence type="ECO:0000259" key="1">
    <source>
        <dbReference type="Pfam" id="PF03372"/>
    </source>
</evidence>
<evidence type="ECO:0000313" key="3">
    <source>
        <dbReference type="Proteomes" id="UP001152795"/>
    </source>
</evidence>